<dbReference type="AlphaFoldDB" id="A0A2T2ZZU6"/>
<evidence type="ECO:0000313" key="4">
    <source>
        <dbReference type="Proteomes" id="UP000241462"/>
    </source>
</evidence>
<protein>
    <submittedName>
        <fullName evidence="3">Uncharacterized protein</fullName>
    </submittedName>
</protein>
<evidence type="ECO:0000256" key="2">
    <source>
        <dbReference type="SAM" id="Phobius"/>
    </source>
</evidence>
<name>A0A2T2ZZU6_9PEZI</name>
<evidence type="ECO:0000256" key="1">
    <source>
        <dbReference type="SAM" id="MobiDB-lite"/>
    </source>
</evidence>
<feature type="compositionally biased region" description="Basic residues" evidence="1">
    <location>
        <begin position="31"/>
        <end position="48"/>
    </location>
</feature>
<organism evidence="3 4">
    <name type="scientific">Coniella lustricola</name>
    <dbReference type="NCBI Taxonomy" id="2025994"/>
    <lineage>
        <taxon>Eukaryota</taxon>
        <taxon>Fungi</taxon>
        <taxon>Dikarya</taxon>
        <taxon>Ascomycota</taxon>
        <taxon>Pezizomycotina</taxon>
        <taxon>Sordariomycetes</taxon>
        <taxon>Sordariomycetidae</taxon>
        <taxon>Diaporthales</taxon>
        <taxon>Schizoparmaceae</taxon>
        <taxon>Coniella</taxon>
    </lineage>
</organism>
<sequence>MDGILSVHVLIPSPAALLASILCSIFWGQQRRTKSKGKERKEKRKKRTQTCQIWSGTKKGRVCWSYQQIMQYFSPSTDGASAATYHTRRGEGWCFYLGLFSSYSGVRLFSLSLPPSLSSFDRQ</sequence>
<keyword evidence="4" id="KW-1185">Reference proteome</keyword>
<dbReference type="Proteomes" id="UP000241462">
    <property type="component" value="Unassembled WGS sequence"/>
</dbReference>
<dbReference type="InParanoid" id="A0A2T2ZZU6"/>
<dbReference type="EMBL" id="KZ678537">
    <property type="protein sequence ID" value="PSR80220.1"/>
    <property type="molecule type" value="Genomic_DNA"/>
</dbReference>
<feature type="transmembrane region" description="Helical" evidence="2">
    <location>
        <begin position="6"/>
        <end position="28"/>
    </location>
</feature>
<gene>
    <name evidence="3" type="ORF">BD289DRAFT_71892</name>
</gene>
<reference evidence="3 4" key="1">
    <citation type="journal article" date="2018" name="Mycol. Prog.">
        <title>Coniella lustricola, a new species from submerged detritus.</title>
        <authorList>
            <person name="Raudabaugh D.B."/>
            <person name="Iturriaga T."/>
            <person name="Carver A."/>
            <person name="Mondo S."/>
            <person name="Pangilinan J."/>
            <person name="Lipzen A."/>
            <person name="He G."/>
            <person name="Amirebrahimi M."/>
            <person name="Grigoriev I.V."/>
            <person name="Miller A.N."/>
        </authorList>
    </citation>
    <scope>NUCLEOTIDE SEQUENCE [LARGE SCALE GENOMIC DNA]</scope>
    <source>
        <strain evidence="3 4">B22-T-1</strain>
    </source>
</reference>
<keyword evidence="2" id="KW-0812">Transmembrane</keyword>
<accession>A0A2T2ZZU6</accession>
<evidence type="ECO:0000313" key="3">
    <source>
        <dbReference type="EMBL" id="PSR80220.1"/>
    </source>
</evidence>
<keyword evidence="2" id="KW-1133">Transmembrane helix</keyword>
<feature type="region of interest" description="Disordered" evidence="1">
    <location>
        <begin position="31"/>
        <end position="50"/>
    </location>
</feature>
<keyword evidence="2" id="KW-0472">Membrane</keyword>
<proteinExistence type="predicted"/>